<dbReference type="RefSeq" id="XP_009063961.1">
    <property type="nucleotide sequence ID" value="XM_009065713.1"/>
</dbReference>
<dbReference type="GO" id="GO:0000774">
    <property type="term" value="F:adenyl-nucleotide exchange factor activity"/>
    <property type="evidence" value="ECO:0007669"/>
    <property type="project" value="TreeGrafter"/>
</dbReference>
<dbReference type="Gene3D" id="2.20.70.10">
    <property type="match status" value="1"/>
</dbReference>
<dbReference type="InterPro" id="IPR001202">
    <property type="entry name" value="WW_dom"/>
</dbReference>
<accession>V3ZWF8</accession>
<evidence type="ECO:0000256" key="1">
    <source>
        <dbReference type="ARBA" id="ARBA00023186"/>
    </source>
</evidence>
<dbReference type="PROSITE" id="PS50020">
    <property type="entry name" value="WW_DOMAIN_2"/>
    <property type="match status" value="1"/>
</dbReference>
<dbReference type="GeneID" id="20252310"/>
<evidence type="ECO:0000256" key="2">
    <source>
        <dbReference type="SAM" id="MobiDB-lite"/>
    </source>
</evidence>
<dbReference type="PROSITE" id="PS01159">
    <property type="entry name" value="WW_DOMAIN_1"/>
    <property type="match status" value="1"/>
</dbReference>
<dbReference type="SUPFAM" id="SSF63491">
    <property type="entry name" value="BAG domain"/>
    <property type="match status" value="1"/>
</dbReference>
<feature type="compositionally biased region" description="Basic and acidic residues" evidence="2">
    <location>
        <begin position="23"/>
        <end position="32"/>
    </location>
</feature>
<dbReference type="Pfam" id="PF00397">
    <property type="entry name" value="WW"/>
    <property type="match status" value="1"/>
</dbReference>
<dbReference type="SMART" id="SM00264">
    <property type="entry name" value="BAG"/>
    <property type="match status" value="1"/>
</dbReference>
<dbReference type="GO" id="GO:0051087">
    <property type="term" value="F:protein-folding chaperone binding"/>
    <property type="evidence" value="ECO:0007669"/>
    <property type="project" value="InterPro"/>
</dbReference>
<dbReference type="GO" id="GO:0005829">
    <property type="term" value="C:cytosol"/>
    <property type="evidence" value="ECO:0007669"/>
    <property type="project" value="TreeGrafter"/>
</dbReference>
<feature type="region of interest" description="Disordered" evidence="2">
    <location>
        <begin position="23"/>
        <end position="69"/>
    </location>
</feature>
<dbReference type="OMA" id="IPDGWEM"/>
<feature type="domain" description="BAG" evidence="4">
    <location>
        <begin position="67"/>
        <end position="144"/>
    </location>
</feature>
<dbReference type="KEGG" id="lgi:LOTGIDRAFT_77951"/>
<feature type="non-terminal residue" evidence="5">
    <location>
        <position position="152"/>
    </location>
</feature>
<dbReference type="OrthoDB" id="333905at2759"/>
<dbReference type="PROSITE" id="PS51035">
    <property type="entry name" value="BAG"/>
    <property type="match status" value="1"/>
</dbReference>
<dbReference type="GO" id="GO:0050821">
    <property type="term" value="P:protein stabilization"/>
    <property type="evidence" value="ECO:0007669"/>
    <property type="project" value="TreeGrafter"/>
</dbReference>
<feature type="domain" description="WW" evidence="3">
    <location>
        <begin position="1"/>
        <end position="33"/>
    </location>
</feature>
<dbReference type="Proteomes" id="UP000030746">
    <property type="component" value="Unassembled WGS sequence"/>
</dbReference>
<feature type="non-terminal residue" evidence="5">
    <location>
        <position position="1"/>
    </location>
</feature>
<name>V3ZWF8_LOTGI</name>
<dbReference type="EMBL" id="KB203275">
    <property type="protein sequence ID" value="ESO85296.1"/>
    <property type="molecule type" value="Genomic_DNA"/>
</dbReference>
<evidence type="ECO:0000259" key="4">
    <source>
        <dbReference type="PROSITE" id="PS51035"/>
    </source>
</evidence>
<evidence type="ECO:0008006" key="7">
    <source>
        <dbReference type="Google" id="ProtNLM"/>
    </source>
</evidence>
<reference evidence="5 6" key="1">
    <citation type="journal article" date="2013" name="Nature">
        <title>Insights into bilaterian evolution from three spiralian genomes.</title>
        <authorList>
            <person name="Simakov O."/>
            <person name="Marletaz F."/>
            <person name="Cho S.J."/>
            <person name="Edsinger-Gonzales E."/>
            <person name="Havlak P."/>
            <person name="Hellsten U."/>
            <person name="Kuo D.H."/>
            <person name="Larsson T."/>
            <person name="Lv J."/>
            <person name="Arendt D."/>
            <person name="Savage R."/>
            <person name="Osoegawa K."/>
            <person name="de Jong P."/>
            <person name="Grimwood J."/>
            <person name="Chapman J.A."/>
            <person name="Shapiro H."/>
            <person name="Aerts A."/>
            <person name="Otillar R.P."/>
            <person name="Terry A.Y."/>
            <person name="Boore J.L."/>
            <person name="Grigoriev I.V."/>
            <person name="Lindberg D.R."/>
            <person name="Seaver E.C."/>
            <person name="Weisblat D.A."/>
            <person name="Putnam N.H."/>
            <person name="Rokhsar D.S."/>
        </authorList>
    </citation>
    <scope>NUCLEOTIDE SEQUENCE [LARGE SCALE GENOMIC DNA]</scope>
</reference>
<evidence type="ECO:0000259" key="3">
    <source>
        <dbReference type="PROSITE" id="PS50020"/>
    </source>
</evidence>
<dbReference type="STRING" id="225164.V3ZWF8"/>
<evidence type="ECO:0000313" key="5">
    <source>
        <dbReference type="EMBL" id="ESO85296.1"/>
    </source>
</evidence>
<dbReference type="InterPro" id="IPR036533">
    <property type="entry name" value="BAG_dom_sf"/>
</dbReference>
<dbReference type="HOGENOM" id="CLU_1726849_0_0_1"/>
<dbReference type="SUPFAM" id="SSF51045">
    <property type="entry name" value="WW domain"/>
    <property type="match status" value="1"/>
</dbReference>
<dbReference type="Pfam" id="PF02179">
    <property type="entry name" value="BAG"/>
    <property type="match status" value="1"/>
</dbReference>
<dbReference type="AlphaFoldDB" id="V3ZWF8"/>
<dbReference type="GO" id="GO:0016020">
    <property type="term" value="C:membrane"/>
    <property type="evidence" value="ECO:0007669"/>
    <property type="project" value="TreeGrafter"/>
</dbReference>
<gene>
    <name evidence="5" type="ORF">LOTGIDRAFT_77951</name>
</gene>
<dbReference type="InterPro" id="IPR039773">
    <property type="entry name" value="BAG_chaperone_regulator"/>
</dbReference>
<keyword evidence="1" id="KW-0143">Chaperone</keyword>
<sequence length="152" mass="17563">LPPGWEMYIDNASSCPYFVDHNSKTTTWDDPRMSMVKPTKTQEQVPMETEPELPKQPPKPKSAEERANETIDAVTEEVRDLEAKVNAFAGKSKDKEYKFLEEMLTRELIKLDGVEAEGHDDIRMRRKQTVRYIQQTIDMLELKASSNEQTSQ</sequence>
<proteinExistence type="predicted"/>
<dbReference type="SMART" id="SM00456">
    <property type="entry name" value="WW"/>
    <property type="match status" value="1"/>
</dbReference>
<dbReference type="CDD" id="cd00201">
    <property type="entry name" value="WW"/>
    <property type="match status" value="1"/>
</dbReference>
<organism evidence="5 6">
    <name type="scientific">Lottia gigantea</name>
    <name type="common">Giant owl limpet</name>
    <dbReference type="NCBI Taxonomy" id="225164"/>
    <lineage>
        <taxon>Eukaryota</taxon>
        <taxon>Metazoa</taxon>
        <taxon>Spiralia</taxon>
        <taxon>Lophotrochozoa</taxon>
        <taxon>Mollusca</taxon>
        <taxon>Gastropoda</taxon>
        <taxon>Patellogastropoda</taxon>
        <taxon>Lottioidea</taxon>
        <taxon>Lottiidae</taxon>
        <taxon>Lottia</taxon>
    </lineage>
</organism>
<dbReference type="PANTHER" id="PTHR12329:SF5">
    <property type="entry name" value="STARVIN, ISOFORM E"/>
    <property type="match status" value="1"/>
</dbReference>
<evidence type="ECO:0000313" key="6">
    <source>
        <dbReference type="Proteomes" id="UP000030746"/>
    </source>
</evidence>
<keyword evidence="6" id="KW-1185">Reference proteome</keyword>
<dbReference type="PANTHER" id="PTHR12329">
    <property type="entry name" value="BCL2-ASSOCIATED ATHANOGENE"/>
    <property type="match status" value="1"/>
</dbReference>
<dbReference type="CTD" id="20252310"/>
<dbReference type="InterPro" id="IPR036020">
    <property type="entry name" value="WW_dom_sf"/>
</dbReference>
<dbReference type="Gene3D" id="1.20.58.120">
    <property type="entry name" value="BAG domain"/>
    <property type="match status" value="1"/>
</dbReference>
<dbReference type="GO" id="GO:0005634">
    <property type="term" value="C:nucleus"/>
    <property type="evidence" value="ECO:0007669"/>
    <property type="project" value="TreeGrafter"/>
</dbReference>
<protein>
    <recommendedName>
        <fullName evidence="7">BAG domain-containing protein</fullName>
    </recommendedName>
</protein>
<dbReference type="InterPro" id="IPR003103">
    <property type="entry name" value="BAG_domain"/>
</dbReference>